<organism evidence="13 14">
    <name type="scientific">Trinickia fusca</name>
    <dbReference type="NCBI Taxonomy" id="2419777"/>
    <lineage>
        <taxon>Bacteria</taxon>
        <taxon>Pseudomonadati</taxon>
        <taxon>Pseudomonadota</taxon>
        <taxon>Betaproteobacteria</taxon>
        <taxon>Burkholderiales</taxon>
        <taxon>Burkholderiaceae</taxon>
        <taxon>Trinickia</taxon>
    </lineage>
</organism>
<dbReference type="NCBIfam" id="TIGR01352">
    <property type="entry name" value="tonB_Cterm"/>
    <property type="match status" value="1"/>
</dbReference>
<feature type="compositionally biased region" description="Low complexity" evidence="10">
    <location>
        <begin position="124"/>
        <end position="150"/>
    </location>
</feature>
<dbReference type="GO" id="GO:0098797">
    <property type="term" value="C:plasma membrane protein complex"/>
    <property type="evidence" value="ECO:0007669"/>
    <property type="project" value="TreeGrafter"/>
</dbReference>
<keyword evidence="14" id="KW-1185">Reference proteome</keyword>
<dbReference type="SUPFAM" id="SSF74653">
    <property type="entry name" value="TolA/TonB C-terminal domain"/>
    <property type="match status" value="1"/>
</dbReference>
<dbReference type="InterPro" id="IPR006260">
    <property type="entry name" value="TonB/TolA_C"/>
</dbReference>
<keyword evidence="5" id="KW-0997">Cell inner membrane</keyword>
<dbReference type="Gene3D" id="3.30.1150.10">
    <property type="match status" value="1"/>
</dbReference>
<proteinExistence type="inferred from homology"/>
<keyword evidence="6 11" id="KW-0812">Transmembrane</keyword>
<dbReference type="RefSeq" id="WP_121276451.1">
    <property type="nucleotide sequence ID" value="NZ_RBZV01000002.1"/>
</dbReference>
<feature type="region of interest" description="Disordered" evidence="10">
    <location>
        <begin position="79"/>
        <end position="152"/>
    </location>
</feature>
<dbReference type="PROSITE" id="PS52015">
    <property type="entry name" value="TONB_CTD"/>
    <property type="match status" value="1"/>
</dbReference>
<comment type="subcellular location">
    <subcellularLocation>
        <location evidence="1">Cell inner membrane</location>
        <topology evidence="1">Single-pass membrane protein</topology>
        <orientation evidence="1">Periplasmic side</orientation>
    </subcellularLocation>
</comment>
<keyword evidence="7" id="KW-0653">Protein transport</keyword>
<dbReference type="GO" id="GO:0055085">
    <property type="term" value="P:transmembrane transport"/>
    <property type="evidence" value="ECO:0007669"/>
    <property type="project" value="InterPro"/>
</dbReference>
<comment type="caution">
    <text evidence="13">The sequence shown here is derived from an EMBL/GenBank/DDBJ whole genome shotgun (WGS) entry which is preliminary data.</text>
</comment>
<dbReference type="InterPro" id="IPR051045">
    <property type="entry name" value="TonB-dependent_transducer"/>
</dbReference>
<evidence type="ECO:0000259" key="12">
    <source>
        <dbReference type="PROSITE" id="PS52015"/>
    </source>
</evidence>
<accession>A0A494XIJ8</accession>
<evidence type="ECO:0000256" key="1">
    <source>
        <dbReference type="ARBA" id="ARBA00004383"/>
    </source>
</evidence>
<feature type="compositionally biased region" description="Pro residues" evidence="10">
    <location>
        <begin position="112"/>
        <end position="123"/>
    </location>
</feature>
<dbReference type="InterPro" id="IPR037682">
    <property type="entry name" value="TonB_C"/>
</dbReference>
<dbReference type="OrthoDB" id="9792439at2"/>
<feature type="domain" description="TonB C-terminal" evidence="12">
    <location>
        <begin position="159"/>
        <end position="250"/>
    </location>
</feature>
<dbReference type="GO" id="GO:0031992">
    <property type="term" value="F:energy transducer activity"/>
    <property type="evidence" value="ECO:0007669"/>
    <property type="project" value="TreeGrafter"/>
</dbReference>
<dbReference type="GO" id="GO:0015031">
    <property type="term" value="P:protein transport"/>
    <property type="evidence" value="ECO:0007669"/>
    <property type="project" value="UniProtKB-KW"/>
</dbReference>
<feature type="transmembrane region" description="Helical" evidence="11">
    <location>
        <begin position="23"/>
        <end position="44"/>
    </location>
</feature>
<evidence type="ECO:0000256" key="9">
    <source>
        <dbReference type="ARBA" id="ARBA00023136"/>
    </source>
</evidence>
<evidence type="ECO:0000313" key="14">
    <source>
        <dbReference type="Proteomes" id="UP000280434"/>
    </source>
</evidence>
<evidence type="ECO:0000313" key="13">
    <source>
        <dbReference type="EMBL" id="RKP50565.1"/>
    </source>
</evidence>
<evidence type="ECO:0000256" key="2">
    <source>
        <dbReference type="ARBA" id="ARBA00006555"/>
    </source>
</evidence>
<keyword evidence="3" id="KW-0813">Transport</keyword>
<dbReference type="AlphaFoldDB" id="A0A494XIJ8"/>
<evidence type="ECO:0000256" key="3">
    <source>
        <dbReference type="ARBA" id="ARBA00022448"/>
    </source>
</evidence>
<gene>
    <name evidence="13" type="ORF">D7S89_05545</name>
</gene>
<evidence type="ECO:0000256" key="5">
    <source>
        <dbReference type="ARBA" id="ARBA00022519"/>
    </source>
</evidence>
<reference evidence="13 14" key="1">
    <citation type="submission" date="2018-10" db="EMBL/GenBank/DDBJ databases">
        <title>Paraburkholderia sp. 7MK8-2, isolated from soil.</title>
        <authorList>
            <person name="Gao Z.-H."/>
            <person name="Qiu L.-H."/>
        </authorList>
    </citation>
    <scope>NUCLEOTIDE SEQUENCE [LARGE SCALE GENOMIC DNA]</scope>
    <source>
        <strain evidence="13 14">7MK8-2</strain>
    </source>
</reference>
<dbReference type="Proteomes" id="UP000280434">
    <property type="component" value="Unassembled WGS sequence"/>
</dbReference>
<evidence type="ECO:0000256" key="10">
    <source>
        <dbReference type="SAM" id="MobiDB-lite"/>
    </source>
</evidence>
<keyword evidence="9 11" id="KW-0472">Membrane</keyword>
<dbReference type="EMBL" id="RBZV01000002">
    <property type="protein sequence ID" value="RKP50565.1"/>
    <property type="molecule type" value="Genomic_DNA"/>
</dbReference>
<protein>
    <submittedName>
        <fullName evidence="13">Energy transducer TonB</fullName>
    </submittedName>
</protein>
<dbReference type="Pfam" id="PF03544">
    <property type="entry name" value="TonB_C"/>
    <property type="match status" value="1"/>
</dbReference>
<dbReference type="PANTHER" id="PTHR33446">
    <property type="entry name" value="PROTEIN TONB-RELATED"/>
    <property type="match status" value="1"/>
</dbReference>
<evidence type="ECO:0000256" key="8">
    <source>
        <dbReference type="ARBA" id="ARBA00022989"/>
    </source>
</evidence>
<evidence type="ECO:0000256" key="4">
    <source>
        <dbReference type="ARBA" id="ARBA00022475"/>
    </source>
</evidence>
<keyword evidence="8 11" id="KW-1133">Transmembrane helix</keyword>
<evidence type="ECO:0000256" key="7">
    <source>
        <dbReference type="ARBA" id="ARBA00022927"/>
    </source>
</evidence>
<evidence type="ECO:0000256" key="6">
    <source>
        <dbReference type="ARBA" id="ARBA00022692"/>
    </source>
</evidence>
<comment type="similarity">
    <text evidence="2">Belongs to the TonB family.</text>
</comment>
<sequence length="250" mass="25541">MPFSNHTAAASAPLSSFAPHSRVASAVALVALAHAALLAIVVLAKQEAVSRPIESPVMTAQLLSPAPVAATPAALVSAAQPAPPVQRPSVKKHEMPRPARVIETPSSKPAPAASPAPAEPPSSQPSQTATTAAPAPAAQAPAAQAPAPSQRETLAISAPRNVPHVECNVVKPDYPALSRRRGESGTAGVRFVIGLTGAIENVELARSSGYTRLDDAAVAAMRASTCRPYIENGVAVRAAYTQPFAFALDD</sequence>
<name>A0A494XIJ8_9BURK</name>
<evidence type="ECO:0000256" key="11">
    <source>
        <dbReference type="SAM" id="Phobius"/>
    </source>
</evidence>
<dbReference type="PANTHER" id="PTHR33446:SF2">
    <property type="entry name" value="PROTEIN TONB"/>
    <property type="match status" value="1"/>
</dbReference>
<keyword evidence="4" id="KW-1003">Cell membrane</keyword>